<feature type="domain" description="Myelin transcription factor 1" evidence="14">
    <location>
        <begin position="9"/>
        <end position="121"/>
    </location>
</feature>
<evidence type="ECO:0000256" key="10">
    <source>
        <dbReference type="ARBA" id="ARBA00023242"/>
    </source>
</evidence>
<keyword evidence="4" id="KW-0677">Repeat</keyword>
<evidence type="ECO:0000256" key="12">
    <source>
        <dbReference type="SAM" id="Coils"/>
    </source>
</evidence>
<evidence type="ECO:0000313" key="16">
    <source>
        <dbReference type="Proteomes" id="UP000198323"/>
    </source>
</evidence>
<keyword evidence="16" id="KW-1185">Reference proteome</keyword>
<dbReference type="Gene3D" id="4.10.320.30">
    <property type="match status" value="2"/>
</dbReference>
<evidence type="ECO:0000256" key="9">
    <source>
        <dbReference type="ARBA" id="ARBA00023163"/>
    </source>
</evidence>
<evidence type="ECO:0000256" key="3">
    <source>
        <dbReference type="ARBA" id="ARBA00022723"/>
    </source>
</evidence>
<evidence type="ECO:0000256" key="1">
    <source>
        <dbReference type="ARBA" id="ARBA00004123"/>
    </source>
</evidence>
<keyword evidence="5 11" id="KW-0863">Zinc-finger</keyword>
<dbReference type="EMBL" id="MCFN01000153">
    <property type="protein sequence ID" value="OXB63570.1"/>
    <property type="molecule type" value="Genomic_DNA"/>
</dbReference>
<evidence type="ECO:0000256" key="2">
    <source>
        <dbReference type="ARBA" id="ARBA00010194"/>
    </source>
</evidence>
<evidence type="ECO:0000256" key="7">
    <source>
        <dbReference type="ARBA" id="ARBA00023015"/>
    </source>
</evidence>
<dbReference type="Pfam" id="PF08474">
    <property type="entry name" value="MYT1"/>
    <property type="match status" value="1"/>
</dbReference>
<keyword evidence="12" id="KW-0175">Coiled coil</keyword>
<evidence type="ECO:0000256" key="5">
    <source>
        <dbReference type="ARBA" id="ARBA00022771"/>
    </source>
</evidence>
<comment type="subcellular location">
    <subcellularLocation>
        <location evidence="1">Nucleus</location>
    </subcellularLocation>
</comment>
<name>A0A226N8E9_CALSU</name>
<dbReference type="AlphaFoldDB" id="A0A226N8E9"/>
<feature type="region of interest" description="Disordered" evidence="13">
    <location>
        <begin position="79"/>
        <end position="117"/>
    </location>
</feature>
<dbReference type="OrthoDB" id="10069059at2759"/>
<evidence type="ECO:0000256" key="6">
    <source>
        <dbReference type="ARBA" id="ARBA00022833"/>
    </source>
</evidence>
<proteinExistence type="inferred from homology"/>
<gene>
    <name evidence="15" type="ORF">ASZ78_000917</name>
</gene>
<organism evidence="15 16">
    <name type="scientific">Callipepla squamata</name>
    <name type="common">Scaled quail</name>
    <dbReference type="NCBI Taxonomy" id="9009"/>
    <lineage>
        <taxon>Eukaryota</taxon>
        <taxon>Metazoa</taxon>
        <taxon>Chordata</taxon>
        <taxon>Craniata</taxon>
        <taxon>Vertebrata</taxon>
        <taxon>Euteleostomi</taxon>
        <taxon>Archelosauria</taxon>
        <taxon>Archosauria</taxon>
        <taxon>Dinosauria</taxon>
        <taxon>Saurischia</taxon>
        <taxon>Theropoda</taxon>
        <taxon>Coelurosauria</taxon>
        <taxon>Aves</taxon>
        <taxon>Neognathae</taxon>
        <taxon>Galloanserae</taxon>
        <taxon>Galliformes</taxon>
        <taxon>Odontophoridae</taxon>
        <taxon>Callipepla</taxon>
    </lineage>
</organism>
<evidence type="ECO:0000256" key="8">
    <source>
        <dbReference type="ARBA" id="ARBA00023125"/>
    </source>
</evidence>
<accession>A0A226N8E9</accession>
<reference evidence="15 16" key="1">
    <citation type="submission" date="2016-07" db="EMBL/GenBank/DDBJ databases">
        <title>Disparate Historic Effective Population Sizes Predicted by Modern Levels of Genome Diversity for the Scaled Quail (Callipepla squamata) and the Northern Bobwhite (Colinus virginianus): Inferences from First and Second Generation Draft Genome Assemblies for Sympatric New World Quail.</title>
        <authorList>
            <person name="Oldeschulte D.L."/>
            <person name="Halley Y.A."/>
            <person name="Bhattarai E.K."/>
            <person name="Brashear W.A."/>
            <person name="Hill J."/>
            <person name="Metz R.P."/>
            <person name="Johnson C.D."/>
            <person name="Rollins D."/>
            <person name="Peterson M.J."/>
            <person name="Bickhart D.M."/>
            <person name="Decker J.E."/>
            <person name="Seabury C.M."/>
        </authorList>
    </citation>
    <scope>NUCLEOTIDE SEQUENCE [LARGE SCALE GENOMIC DNA]</scope>
    <source>
        <strain evidence="15 16">Texas</strain>
        <tissue evidence="15">Leg muscle</tissue>
    </source>
</reference>
<comment type="similarity">
    <text evidence="2">Belongs to the MYT1 family.</text>
</comment>
<dbReference type="Proteomes" id="UP000198323">
    <property type="component" value="Unassembled WGS sequence"/>
</dbReference>
<dbReference type="GO" id="GO:0000981">
    <property type="term" value="F:DNA-binding transcription factor activity, RNA polymerase II-specific"/>
    <property type="evidence" value="ECO:0007669"/>
    <property type="project" value="TreeGrafter"/>
</dbReference>
<evidence type="ECO:0000313" key="15">
    <source>
        <dbReference type="EMBL" id="OXB63570.1"/>
    </source>
</evidence>
<dbReference type="SUPFAM" id="SSF103637">
    <property type="entry name" value="CCHHC domain"/>
    <property type="match status" value="2"/>
</dbReference>
<dbReference type="PROSITE" id="PS51802">
    <property type="entry name" value="ZF_CCHHC"/>
    <property type="match status" value="2"/>
</dbReference>
<keyword evidence="7" id="KW-0805">Transcription regulation</keyword>
<sequence>MSLFPVACQGAEIEVDENGTLDLSMKKNRSQDKVTPLTSSSTVLPTPSSSPFKTSSILVNAAFYQALCEQEGWDTPINYSKTHGKKEEKEKDPVSSPENMEEKRYPGEVSIPSPKPKLHSRDLKKELITCPTPGCDGSGHVTGNYASHRSIVNKLLLFLKSCKLPILFCRCPTPGCDGSGHVTGNYASHRSLSGCPRARKGGIKVTPTKDEKEDPELNLSGCPLNAQAIKKGKISEELMTIKLKASGGIESDEEIRHLDEEIKELNESNLKIEADMMKLQTQITSMETNLKTIEEENKLIEQNNESLLKELAGLSQALISSLADIQLPQMGPISEQNFEAYVNTLTDMYSNLERDYSPECKALLESIKQAVKGIHV</sequence>
<dbReference type="InterPro" id="IPR036060">
    <property type="entry name" value="Znf_C2H2C_sf"/>
</dbReference>
<dbReference type="FunFam" id="4.10.320.30:FF:000001">
    <property type="entry name" value="Myelin transcription factor 1-like, a"/>
    <property type="match status" value="2"/>
</dbReference>
<evidence type="ECO:0000256" key="11">
    <source>
        <dbReference type="PROSITE-ProRule" id="PRU01143"/>
    </source>
</evidence>
<feature type="coiled-coil region" evidence="12">
    <location>
        <begin position="255"/>
        <end position="317"/>
    </location>
</feature>
<keyword evidence="9" id="KW-0804">Transcription</keyword>
<feature type="region of interest" description="Disordered" evidence="13">
    <location>
        <begin position="27"/>
        <end position="51"/>
    </location>
</feature>
<protein>
    <recommendedName>
        <fullName evidence="14">Myelin transcription factor 1 domain-containing protein</fullName>
    </recommendedName>
</protein>
<evidence type="ECO:0000259" key="14">
    <source>
        <dbReference type="Pfam" id="PF08474"/>
    </source>
</evidence>
<keyword evidence="10" id="KW-0539">Nucleus</keyword>
<dbReference type="GO" id="GO:0000978">
    <property type="term" value="F:RNA polymerase II cis-regulatory region sequence-specific DNA binding"/>
    <property type="evidence" value="ECO:0007669"/>
    <property type="project" value="TreeGrafter"/>
</dbReference>
<dbReference type="GO" id="GO:0005634">
    <property type="term" value="C:nucleus"/>
    <property type="evidence" value="ECO:0007669"/>
    <property type="project" value="UniProtKB-SubCell"/>
</dbReference>
<feature type="compositionally biased region" description="Low complexity" evidence="13">
    <location>
        <begin position="34"/>
        <end position="51"/>
    </location>
</feature>
<keyword evidence="6" id="KW-0862">Zinc</keyword>
<dbReference type="Pfam" id="PF01530">
    <property type="entry name" value="zf-C2HC"/>
    <property type="match status" value="2"/>
</dbReference>
<keyword evidence="3" id="KW-0479">Metal-binding</keyword>
<dbReference type="STRING" id="9009.A0A226N8E9"/>
<comment type="caution">
    <text evidence="15">The sequence shown here is derived from an EMBL/GenBank/DDBJ whole genome shotgun (WGS) entry which is preliminary data.</text>
</comment>
<keyword evidence="8" id="KW-0238">DNA-binding</keyword>
<evidence type="ECO:0000256" key="13">
    <source>
        <dbReference type="SAM" id="MobiDB-lite"/>
    </source>
</evidence>
<dbReference type="InterPro" id="IPR013681">
    <property type="entry name" value="Myelin_TF"/>
</dbReference>
<dbReference type="PANTHER" id="PTHR10816">
    <property type="entry name" value="MYELIN TRANSCRIPTION FACTOR 1-RELATED"/>
    <property type="match status" value="1"/>
</dbReference>
<evidence type="ECO:0000256" key="4">
    <source>
        <dbReference type="ARBA" id="ARBA00022737"/>
    </source>
</evidence>
<dbReference type="GO" id="GO:0008270">
    <property type="term" value="F:zinc ion binding"/>
    <property type="evidence" value="ECO:0007669"/>
    <property type="project" value="UniProtKB-KW"/>
</dbReference>
<dbReference type="InterPro" id="IPR002515">
    <property type="entry name" value="Znf_C2H2C"/>
</dbReference>
<dbReference type="PANTHER" id="PTHR10816:SF9">
    <property type="entry name" value="SUPPRESSION OF TUMORIGENICITY 18 PROTEIN"/>
    <property type="match status" value="1"/>
</dbReference>